<accession>A0ABY2DIV9</accession>
<dbReference type="InterPro" id="IPR053738">
    <property type="entry name" value="Lambda_capsid_assembly"/>
</dbReference>
<evidence type="ECO:0000313" key="1">
    <source>
        <dbReference type="EMBL" id="TDB98253.1"/>
    </source>
</evidence>
<organism evidence="1 2">
    <name type="scientific">Micromonospora fluostatini</name>
    <dbReference type="NCBI Taxonomy" id="1629071"/>
    <lineage>
        <taxon>Bacteria</taxon>
        <taxon>Bacillati</taxon>
        <taxon>Actinomycetota</taxon>
        <taxon>Actinomycetes</taxon>
        <taxon>Micromonosporales</taxon>
        <taxon>Micromonosporaceae</taxon>
        <taxon>Micromonospora</taxon>
    </lineage>
</organism>
<dbReference type="EMBL" id="SMKE01000206">
    <property type="protein sequence ID" value="TDB98253.1"/>
    <property type="molecule type" value="Genomic_DNA"/>
</dbReference>
<dbReference type="Proteomes" id="UP000295626">
    <property type="component" value="Unassembled WGS sequence"/>
</dbReference>
<dbReference type="Pfam" id="PF03864">
    <property type="entry name" value="Phage_cap_E"/>
    <property type="match status" value="1"/>
</dbReference>
<reference evidence="1 2" key="1">
    <citation type="submission" date="2019-02" db="EMBL/GenBank/DDBJ databases">
        <title>Draft genome sequences of novel Actinobacteria.</title>
        <authorList>
            <person name="Sahin N."/>
            <person name="Ay H."/>
            <person name="Saygin H."/>
        </authorList>
    </citation>
    <scope>NUCLEOTIDE SEQUENCE [LARGE SCALE GENOMIC DNA]</scope>
    <source>
        <strain evidence="1 2">JCM 30529</strain>
    </source>
</reference>
<sequence>MLIDDYIEPAVLTGFVREVPYPYQLILNTVLPDRYIADVEAAFDQVERTNRAASYRAWDSEVPVSQREGFQRSKVALPPLGVKLPIGEYERLMLERIRTGGDNRSGYVEAIYNDAEQLTREIFNRMELARGDVLMDGKFTLTDENGLTIEADFKLPAGHSTVANTLWSDHANAAPLQDLKAWVEFYLDENGERPATMLTSTQVLNNLLLAGEIRELFYRGDAVSGGPNLLTMAQLNTVLNAYGLPAIETYDTKIEVEGVNTRVIDQDKAIFLPADRASLGFTAWGITAEALELANGQNPGLLFQDLPGLVGVTLKEGDPLRVWTKVGAAGMPMLTNPRKLFVAEVL</sequence>
<proteinExistence type="predicted"/>
<gene>
    <name evidence="1" type="ORF">E1091_07845</name>
</gene>
<name>A0ABY2DIV9_9ACTN</name>
<protein>
    <submittedName>
        <fullName evidence="1">Major capsid protein E</fullName>
    </submittedName>
</protein>
<keyword evidence="2" id="KW-1185">Reference proteome</keyword>
<dbReference type="Gene3D" id="3.90.1690.10">
    <property type="entry name" value="phage-related protein like domain"/>
    <property type="match status" value="1"/>
</dbReference>
<evidence type="ECO:0000313" key="2">
    <source>
        <dbReference type="Proteomes" id="UP000295626"/>
    </source>
</evidence>
<comment type="caution">
    <text evidence="1">The sequence shown here is derived from an EMBL/GenBank/DDBJ whole genome shotgun (WGS) entry which is preliminary data.</text>
</comment>
<dbReference type="InterPro" id="IPR005564">
    <property type="entry name" value="Major_capsid_GpE"/>
</dbReference>